<name>A0ABM6RWC7_9FIRM</name>
<evidence type="ECO:0008006" key="9">
    <source>
        <dbReference type="Google" id="ProtNLM"/>
    </source>
</evidence>
<comment type="similarity">
    <text evidence="2">Belongs to the autoinducer-2 exporter (AI-2E) (TC 2.A.86) family.</text>
</comment>
<accession>A0ABM6RWC7</accession>
<dbReference type="PANTHER" id="PTHR21716:SF62">
    <property type="entry name" value="TRANSPORT PROTEIN YDBI-RELATED"/>
    <property type="match status" value="1"/>
</dbReference>
<organism evidence="7 8">
    <name type="scientific">Sulfobacillus thermotolerans</name>
    <dbReference type="NCBI Taxonomy" id="338644"/>
    <lineage>
        <taxon>Bacteria</taxon>
        <taxon>Bacillati</taxon>
        <taxon>Bacillota</taxon>
        <taxon>Clostridia</taxon>
        <taxon>Eubacteriales</taxon>
        <taxon>Clostridiales Family XVII. Incertae Sedis</taxon>
        <taxon>Sulfobacillus</taxon>
    </lineage>
</organism>
<proteinExistence type="inferred from homology"/>
<keyword evidence="8" id="KW-1185">Reference proteome</keyword>
<evidence type="ECO:0000256" key="4">
    <source>
        <dbReference type="ARBA" id="ARBA00022989"/>
    </source>
</evidence>
<protein>
    <recommendedName>
        <fullName evidence="9">AI-2E family transporter</fullName>
    </recommendedName>
</protein>
<feature type="transmembrane region" description="Helical" evidence="6">
    <location>
        <begin position="76"/>
        <end position="100"/>
    </location>
</feature>
<evidence type="ECO:0000256" key="2">
    <source>
        <dbReference type="ARBA" id="ARBA00009773"/>
    </source>
</evidence>
<evidence type="ECO:0000256" key="6">
    <source>
        <dbReference type="SAM" id="Phobius"/>
    </source>
</evidence>
<feature type="transmembrane region" description="Helical" evidence="6">
    <location>
        <begin position="335"/>
        <end position="356"/>
    </location>
</feature>
<keyword evidence="3 6" id="KW-0812">Transmembrane</keyword>
<dbReference type="Proteomes" id="UP000325292">
    <property type="component" value="Chromosome"/>
</dbReference>
<comment type="subcellular location">
    <subcellularLocation>
        <location evidence="1">Membrane</location>
        <topology evidence="1">Multi-pass membrane protein</topology>
    </subcellularLocation>
</comment>
<feature type="transmembrane region" description="Helical" evidence="6">
    <location>
        <begin position="162"/>
        <end position="185"/>
    </location>
</feature>
<feature type="transmembrane region" description="Helical" evidence="6">
    <location>
        <begin position="21"/>
        <end position="40"/>
    </location>
</feature>
<reference evidence="7 8" key="1">
    <citation type="journal article" date="2019" name="Sci. Rep.">
        <title>Sulfobacillus thermotolerans: new insights into resistance and metabolic capacities of acidophilic chemolithotrophs.</title>
        <authorList>
            <person name="Panyushkina A.E."/>
            <person name="Babenko V.V."/>
            <person name="Nikitina A.S."/>
            <person name="Selezneva O.V."/>
            <person name="Tsaplina I.A."/>
            <person name="Letarova M.A."/>
            <person name="Kostryukova E.S."/>
            <person name="Letarov A.V."/>
        </authorList>
    </citation>
    <scope>NUCLEOTIDE SEQUENCE [LARGE SCALE GENOMIC DNA]</scope>
    <source>
        <strain evidence="7 8">Kr1</strain>
    </source>
</reference>
<dbReference type="EMBL" id="CP019454">
    <property type="protein sequence ID" value="AUW95567.1"/>
    <property type="molecule type" value="Genomic_DNA"/>
</dbReference>
<evidence type="ECO:0000256" key="5">
    <source>
        <dbReference type="ARBA" id="ARBA00023136"/>
    </source>
</evidence>
<evidence type="ECO:0000313" key="8">
    <source>
        <dbReference type="Proteomes" id="UP000325292"/>
    </source>
</evidence>
<feature type="transmembrane region" description="Helical" evidence="6">
    <location>
        <begin position="46"/>
        <end position="64"/>
    </location>
</feature>
<keyword evidence="4 6" id="KW-1133">Transmembrane helix</keyword>
<keyword evidence="5 6" id="KW-0472">Membrane</keyword>
<dbReference type="InterPro" id="IPR002549">
    <property type="entry name" value="AI-2E-like"/>
</dbReference>
<gene>
    <name evidence="7" type="ORF">BXT84_11930</name>
</gene>
<evidence type="ECO:0000313" key="7">
    <source>
        <dbReference type="EMBL" id="AUW95567.1"/>
    </source>
</evidence>
<dbReference type="Pfam" id="PF01594">
    <property type="entry name" value="AI-2E_transport"/>
    <property type="match status" value="1"/>
</dbReference>
<dbReference type="PANTHER" id="PTHR21716">
    <property type="entry name" value="TRANSMEMBRANE PROTEIN"/>
    <property type="match status" value="1"/>
</dbReference>
<feature type="transmembrane region" description="Helical" evidence="6">
    <location>
        <begin position="225"/>
        <end position="242"/>
    </location>
</feature>
<feature type="transmembrane region" description="Helical" evidence="6">
    <location>
        <begin position="248"/>
        <end position="278"/>
    </location>
</feature>
<sequence>MRGTMSGQGANWATRLAMARDAVLVILGAGLVLMALWWVLSRLGNVVVVLMMAVMFEITLSPLVERLALYWRRPWAVLLVVLTTVVVFAVGGVLLITVIASQLANLVAKLPQEIQTVTQTTPGLMAWFRHNGVQLNVVELEDRLVSSLGQVSSFLVTQTVNIVTHLVDTIVDAAITLFITVYLLLDATRIQSGVLRLIPHKQREGLLAVEHTLARVIGGYVRGQIALSVIVGTAFGFGTWLIGLPYPLVIGVFAAVMELIPMLGPVLGAILPIILALFGRPWIQVPEVLVLLAAAHLLESQILGPRIIRSQVGIHPVVSVIALMIGATLRGILGALFAVPIAGIIVAAWVAGVRVWREKVVLPSQPTPPIE</sequence>
<evidence type="ECO:0000256" key="3">
    <source>
        <dbReference type="ARBA" id="ARBA00022692"/>
    </source>
</evidence>
<evidence type="ECO:0000256" key="1">
    <source>
        <dbReference type="ARBA" id="ARBA00004141"/>
    </source>
</evidence>